<sequence length="463" mass="51397">MAPLKNDPKAKASSNTKKGLKLKSTVGAPSQHSQSSRKGKRAWRKNVNIEDVEEVLEGLRAEERIVGSTLGKLQDGELFQIDTKGDDHIRNHLPPRYSAAQLTSTKILAQRSAVPAVLSRITSASNKRKSGVSRDDKERLMRIAKRPRKGPFNSILDPSEYAAGSGIVELSEAVKKSGTYDAWAEEPAEEVLKDGLETVQKKKPKAPSTTTTRDLIAVPAITQPHQGTSYNPPVDAHTELIEQAAAIEQKRLEAAEKLAATKEKMHAAKGSSGVFDISVAAGMTVQKITEDGEEEEDEEDEAVEQTATSKKDATRKTSAQKNKAARLLKEKRALAEKVERKRLLASINDAKFIRRSTAKLMQSQEEARQQRLAAVAEKLKTHGLAGQKLGKHKVPESNVEVQIGEDLTESLRALKVEGNLFRDRFRSLQQRALIEPRVPVIPTKRKRRIIEYEKHAWKNFDRE</sequence>
<dbReference type="EMBL" id="MU155145">
    <property type="protein sequence ID" value="KAF9484273.1"/>
    <property type="molecule type" value="Genomic_DNA"/>
</dbReference>
<name>A0A9P5ZBS5_9AGAR</name>
<dbReference type="OrthoDB" id="5072at2759"/>
<evidence type="ECO:0000256" key="2">
    <source>
        <dbReference type="ARBA" id="ARBA00018339"/>
    </source>
</evidence>
<dbReference type="GO" id="GO:0005730">
    <property type="term" value="C:nucleolus"/>
    <property type="evidence" value="ECO:0007669"/>
    <property type="project" value="UniProtKB-SubCell"/>
</dbReference>
<dbReference type="GO" id="GO:0008097">
    <property type="term" value="F:5S rRNA binding"/>
    <property type="evidence" value="ECO:0007669"/>
    <property type="project" value="TreeGrafter"/>
</dbReference>
<dbReference type="GO" id="GO:0000027">
    <property type="term" value="P:ribosomal large subunit assembly"/>
    <property type="evidence" value="ECO:0007669"/>
    <property type="project" value="UniProtKB-UniRule"/>
</dbReference>
<evidence type="ECO:0000256" key="6">
    <source>
        <dbReference type="SAM" id="MobiDB-lite"/>
    </source>
</evidence>
<dbReference type="GO" id="GO:0006364">
    <property type="term" value="P:rRNA processing"/>
    <property type="evidence" value="ECO:0007669"/>
    <property type="project" value="TreeGrafter"/>
</dbReference>
<evidence type="ECO:0000313" key="8">
    <source>
        <dbReference type="Proteomes" id="UP000807469"/>
    </source>
</evidence>
<accession>A0A9P5ZBS5</accession>
<evidence type="ECO:0000256" key="4">
    <source>
        <dbReference type="ARBA" id="ARBA00023242"/>
    </source>
</evidence>
<proteinExistence type="inferred from homology"/>
<comment type="subcellular location">
    <subcellularLocation>
        <location evidence="5">Nucleus</location>
        <location evidence="5">Nucleolus</location>
    </subcellularLocation>
    <subcellularLocation>
        <location evidence="5">Nucleus</location>
        <location evidence="5">Nucleoplasm</location>
    </subcellularLocation>
</comment>
<dbReference type="AlphaFoldDB" id="A0A9P5ZBS5"/>
<comment type="function">
    <text evidence="5">May play a role in ribosome biogenesis.</text>
</comment>
<comment type="similarity">
    <text evidence="1 5">Belongs to the NOP53 family.</text>
</comment>
<evidence type="ECO:0000256" key="1">
    <source>
        <dbReference type="ARBA" id="ARBA00008838"/>
    </source>
</evidence>
<dbReference type="Pfam" id="PF07767">
    <property type="entry name" value="Nop53"/>
    <property type="match status" value="1"/>
</dbReference>
<protein>
    <recommendedName>
        <fullName evidence="2 5">Ribosome biogenesis protein NOP53</fullName>
    </recommendedName>
</protein>
<keyword evidence="8" id="KW-1185">Reference proteome</keyword>
<dbReference type="PANTHER" id="PTHR14211">
    <property type="entry name" value="GLIOMA SUPPRESSOR CANDIDATE REGION GENE 2"/>
    <property type="match status" value="1"/>
</dbReference>
<organism evidence="7 8">
    <name type="scientific">Pholiota conissans</name>
    <dbReference type="NCBI Taxonomy" id="109636"/>
    <lineage>
        <taxon>Eukaryota</taxon>
        <taxon>Fungi</taxon>
        <taxon>Dikarya</taxon>
        <taxon>Basidiomycota</taxon>
        <taxon>Agaricomycotina</taxon>
        <taxon>Agaricomycetes</taxon>
        <taxon>Agaricomycetidae</taxon>
        <taxon>Agaricales</taxon>
        <taxon>Agaricineae</taxon>
        <taxon>Strophariaceae</taxon>
        <taxon>Pholiota</taxon>
    </lineage>
</organism>
<dbReference type="InterPro" id="IPR011687">
    <property type="entry name" value="Nop53/GLTSCR2"/>
</dbReference>
<dbReference type="GO" id="GO:0005654">
    <property type="term" value="C:nucleoplasm"/>
    <property type="evidence" value="ECO:0007669"/>
    <property type="project" value="UniProtKB-SubCell"/>
</dbReference>
<comment type="caution">
    <text evidence="7">The sequence shown here is derived from an EMBL/GenBank/DDBJ whole genome shotgun (WGS) entry which is preliminary data.</text>
</comment>
<keyword evidence="4 5" id="KW-0539">Nucleus</keyword>
<reference evidence="7" key="1">
    <citation type="submission" date="2020-11" db="EMBL/GenBank/DDBJ databases">
        <authorList>
            <consortium name="DOE Joint Genome Institute"/>
            <person name="Ahrendt S."/>
            <person name="Riley R."/>
            <person name="Andreopoulos W."/>
            <person name="Labutti K."/>
            <person name="Pangilinan J."/>
            <person name="Ruiz-Duenas F.J."/>
            <person name="Barrasa J.M."/>
            <person name="Sanchez-Garcia M."/>
            <person name="Camarero S."/>
            <person name="Miyauchi S."/>
            <person name="Serrano A."/>
            <person name="Linde D."/>
            <person name="Babiker R."/>
            <person name="Drula E."/>
            <person name="Ayuso-Fernandez I."/>
            <person name="Pacheco R."/>
            <person name="Padilla G."/>
            <person name="Ferreira P."/>
            <person name="Barriuso J."/>
            <person name="Kellner H."/>
            <person name="Castanera R."/>
            <person name="Alfaro M."/>
            <person name="Ramirez L."/>
            <person name="Pisabarro A.G."/>
            <person name="Kuo A."/>
            <person name="Tritt A."/>
            <person name="Lipzen A."/>
            <person name="He G."/>
            <person name="Yan M."/>
            <person name="Ng V."/>
            <person name="Cullen D."/>
            <person name="Martin F."/>
            <person name="Rosso M.-N."/>
            <person name="Henrissat B."/>
            <person name="Hibbett D."/>
            <person name="Martinez A.T."/>
            <person name="Grigoriev I.V."/>
        </authorList>
    </citation>
    <scope>NUCLEOTIDE SEQUENCE</scope>
    <source>
        <strain evidence="7">CIRM-BRFM 674</strain>
    </source>
</reference>
<dbReference type="PANTHER" id="PTHR14211:SF7">
    <property type="entry name" value="RIBOSOME BIOGENESIS PROTEIN NOP53"/>
    <property type="match status" value="1"/>
</dbReference>
<feature type="region of interest" description="Disordered" evidence="6">
    <location>
        <begin position="1"/>
        <end position="44"/>
    </location>
</feature>
<feature type="region of interest" description="Disordered" evidence="6">
    <location>
        <begin position="289"/>
        <end position="324"/>
    </location>
</feature>
<keyword evidence="3 5" id="KW-0690">Ribosome biogenesis</keyword>
<gene>
    <name evidence="7" type="ORF">BDN70DRAFT_917809</name>
</gene>
<evidence type="ECO:0000256" key="5">
    <source>
        <dbReference type="PIRNR" id="PIRNR017302"/>
    </source>
</evidence>
<evidence type="ECO:0000256" key="3">
    <source>
        <dbReference type="ARBA" id="ARBA00022517"/>
    </source>
</evidence>
<dbReference type="PIRSF" id="PIRSF017302">
    <property type="entry name" value="Gltscr2"/>
    <property type="match status" value="1"/>
</dbReference>
<feature type="compositionally biased region" description="Basic and acidic residues" evidence="6">
    <location>
        <begin position="1"/>
        <end position="10"/>
    </location>
</feature>
<evidence type="ECO:0000313" key="7">
    <source>
        <dbReference type="EMBL" id="KAF9484273.1"/>
    </source>
</evidence>
<feature type="compositionally biased region" description="Basic residues" evidence="6">
    <location>
        <begin position="35"/>
        <end position="44"/>
    </location>
</feature>
<feature type="compositionally biased region" description="Acidic residues" evidence="6">
    <location>
        <begin position="291"/>
        <end position="303"/>
    </location>
</feature>
<dbReference type="Proteomes" id="UP000807469">
    <property type="component" value="Unassembled WGS sequence"/>
</dbReference>